<feature type="coiled-coil region" evidence="1">
    <location>
        <begin position="258"/>
        <end position="331"/>
    </location>
</feature>
<sequence>MYATFLKAQERSPSLVLAHAGIGDAGAHEIARHLADSQCLVHLDLSGCGIGPTGAGHLAKALKINRTLESLVLQHNRIGEGGEEGLAELCRALRGRTALKHLDLRHNGLCGIMAGSVIGELLRHNESLTHLELSWNALEPGGGHSIWTALQMNTTLFDCQLTSCQIAEETLVGIAELLYRNRRAKGANMQAGPYKALPIPDTLRRGRGTDTGHPCTGDSAAARAVAVTPERTAELLERLAAWRIAKRDQGQLAETARVQELMGHLDQGQRELQEARRATEEVKEHTRLLAEGFQARELRYRGERSAAQDKLVDYENEMLSLRAVHRRLADQLGLQKDRGEQAGPAALAAGDLRDGPPACGGRGGQRRPPSAGVRRSTLRFEGSLGGRGAVSRGRRGPPRAAPAARAR</sequence>
<reference evidence="3" key="1">
    <citation type="submission" date="2023-10" db="EMBL/GenBank/DDBJ databases">
        <authorList>
            <person name="Chen Y."/>
            <person name="Shah S."/>
            <person name="Dougan E. K."/>
            <person name="Thang M."/>
            <person name="Chan C."/>
        </authorList>
    </citation>
    <scope>NUCLEOTIDE SEQUENCE [LARGE SCALE GENOMIC DNA]</scope>
</reference>
<dbReference type="EMBL" id="CAUYUJ010014662">
    <property type="protein sequence ID" value="CAK0844418.1"/>
    <property type="molecule type" value="Genomic_DNA"/>
</dbReference>
<dbReference type="Pfam" id="PF13516">
    <property type="entry name" value="LRR_6"/>
    <property type="match status" value="3"/>
</dbReference>
<dbReference type="PANTHER" id="PTHR24114">
    <property type="entry name" value="LEUCINE RICH REPEAT FAMILY PROTEIN"/>
    <property type="match status" value="1"/>
</dbReference>
<name>A0ABN9TF52_9DINO</name>
<evidence type="ECO:0000256" key="2">
    <source>
        <dbReference type="SAM" id="MobiDB-lite"/>
    </source>
</evidence>
<dbReference type="InterPro" id="IPR032675">
    <property type="entry name" value="LRR_dom_sf"/>
</dbReference>
<gene>
    <name evidence="3" type="ORF">PCOR1329_LOCUS38509</name>
</gene>
<dbReference type="InterPro" id="IPR052394">
    <property type="entry name" value="LRR-containing"/>
</dbReference>
<evidence type="ECO:0000256" key="1">
    <source>
        <dbReference type="SAM" id="Coils"/>
    </source>
</evidence>
<dbReference type="InterPro" id="IPR001611">
    <property type="entry name" value="Leu-rich_rpt"/>
</dbReference>
<organism evidence="3 4">
    <name type="scientific">Prorocentrum cordatum</name>
    <dbReference type="NCBI Taxonomy" id="2364126"/>
    <lineage>
        <taxon>Eukaryota</taxon>
        <taxon>Sar</taxon>
        <taxon>Alveolata</taxon>
        <taxon>Dinophyceae</taxon>
        <taxon>Prorocentrales</taxon>
        <taxon>Prorocentraceae</taxon>
        <taxon>Prorocentrum</taxon>
    </lineage>
</organism>
<evidence type="ECO:0000313" key="4">
    <source>
        <dbReference type="Proteomes" id="UP001189429"/>
    </source>
</evidence>
<protein>
    <submittedName>
        <fullName evidence="3">Uncharacterized protein</fullName>
    </submittedName>
</protein>
<keyword evidence="4" id="KW-1185">Reference proteome</keyword>
<feature type="region of interest" description="Disordered" evidence="2">
    <location>
        <begin position="346"/>
        <end position="407"/>
    </location>
</feature>
<dbReference type="PANTHER" id="PTHR24114:SF2">
    <property type="entry name" value="F-BOX DOMAIN-CONTAINING PROTEIN-RELATED"/>
    <property type="match status" value="1"/>
</dbReference>
<dbReference type="SMART" id="SM00368">
    <property type="entry name" value="LRR_RI"/>
    <property type="match status" value="5"/>
</dbReference>
<accession>A0ABN9TF52</accession>
<evidence type="ECO:0000313" key="3">
    <source>
        <dbReference type="EMBL" id="CAK0844418.1"/>
    </source>
</evidence>
<comment type="caution">
    <text evidence="3">The sequence shown here is derived from an EMBL/GenBank/DDBJ whole genome shotgun (WGS) entry which is preliminary data.</text>
</comment>
<dbReference type="Proteomes" id="UP001189429">
    <property type="component" value="Unassembled WGS sequence"/>
</dbReference>
<proteinExistence type="predicted"/>
<dbReference type="Gene3D" id="3.80.10.10">
    <property type="entry name" value="Ribonuclease Inhibitor"/>
    <property type="match status" value="2"/>
</dbReference>
<keyword evidence="1" id="KW-0175">Coiled coil</keyword>
<dbReference type="SUPFAM" id="SSF52047">
    <property type="entry name" value="RNI-like"/>
    <property type="match status" value="1"/>
</dbReference>